<dbReference type="EMBL" id="JAAIVB010000026">
    <property type="protein sequence ID" value="NEX61012.1"/>
    <property type="molecule type" value="Genomic_DNA"/>
</dbReference>
<dbReference type="Gene3D" id="1.25.40.10">
    <property type="entry name" value="Tetratricopeptide repeat domain"/>
    <property type="match status" value="1"/>
</dbReference>
<dbReference type="RefSeq" id="WP_163961813.1">
    <property type="nucleotide sequence ID" value="NZ_JAAIVB010000026.1"/>
</dbReference>
<feature type="region of interest" description="Disordered" evidence="2">
    <location>
        <begin position="168"/>
        <end position="208"/>
    </location>
</feature>
<dbReference type="Pfam" id="PF13181">
    <property type="entry name" value="TPR_8"/>
    <property type="match status" value="1"/>
</dbReference>
<dbReference type="InterPro" id="IPR011990">
    <property type="entry name" value="TPR-like_helical_dom_sf"/>
</dbReference>
<proteinExistence type="predicted"/>
<dbReference type="AlphaFoldDB" id="A0A6B3SRG3"/>
<organism evidence="3 4">
    <name type="scientific">Noviherbaspirillum galbum</name>
    <dbReference type="NCBI Taxonomy" id="2709383"/>
    <lineage>
        <taxon>Bacteria</taxon>
        <taxon>Pseudomonadati</taxon>
        <taxon>Pseudomonadota</taxon>
        <taxon>Betaproteobacteria</taxon>
        <taxon>Burkholderiales</taxon>
        <taxon>Oxalobacteraceae</taxon>
        <taxon>Noviherbaspirillum</taxon>
    </lineage>
</organism>
<reference evidence="3 4" key="1">
    <citation type="submission" date="2020-02" db="EMBL/GenBank/DDBJ databases">
        <authorList>
            <person name="Kim M.K."/>
        </authorList>
    </citation>
    <scope>NUCLEOTIDE SEQUENCE [LARGE SCALE GENOMIC DNA]</scope>
    <source>
        <strain evidence="3 4">17J57-3</strain>
    </source>
</reference>
<keyword evidence="4" id="KW-1185">Reference proteome</keyword>
<feature type="compositionally biased region" description="Basic and acidic residues" evidence="2">
    <location>
        <begin position="194"/>
        <end position="208"/>
    </location>
</feature>
<evidence type="ECO:0000313" key="3">
    <source>
        <dbReference type="EMBL" id="NEX61012.1"/>
    </source>
</evidence>
<accession>A0A6B3SRG3</accession>
<keyword evidence="1" id="KW-0802">TPR repeat</keyword>
<evidence type="ECO:0000256" key="2">
    <source>
        <dbReference type="SAM" id="MobiDB-lite"/>
    </source>
</evidence>
<evidence type="ECO:0000313" key="4">
    <source>
        <dbReference type="Proteomes" id="UP000482155"/>
    </source>
</evidence>
<dbReference type="InterPro" id="IPR019734">
    <property type="entry name" value="TPR_rpt"/>
</dbReference>
<comment type="caution">
    <text evidence="3">The sequence shown here is derived from an EMBL/GenBank/DDBJ whole genome shotgun (WGS) entry which is preliminary data.</text>
</comment>
<dbReference type="Pfam" id="PF13432">
    <property type="entry name" value="TPR_16"/>
    <property type="match status" value="1"/>
</dbReference>
<dbReference type="PROSITE" id="PS50005">
    <property type="entry name" value="TPR"/>
    <property type="match status" value="1"/>
</dbReference>
<dbReference type="SUPFAM" id="SSF48452">
    <property type="entry name" value="TPR-like"/>
    <property type="match status" value="1"/>
</dbReference>
<feature type="repeat" description="TPR" evidence="1">
    <location>
        <begin position="45"/>
        <end position="78"/>
    </location>
</feature>
<protein>
    <submittedName>
        <fullName evidence="3">Tetratricopeptide repeat protein</fullName>
    </submittedName>
</protein>
<evidence type="ECO:0000256" key="1">
    <source>
        <dbReference type="PROSITE-ProRule" id="PRU00339"/>
    </source>
</evidence>
<dbReference type="Proteomes" id="UP000482155">
    <property type="component" value="Unassembled WGS sequence"/>
</dbReference>
<name>A0A6B3SRG3_9BURK</name>
<gene>
    <name evidence="3" type="ORF">G3574_07980</name>
</gene>
<sequence>MLPFSLASLDQPELMRLALHAAAIDDHAAALSLLKEAVSRPDATGPVRFLLGSIYAQLNLFDEAIAEMQAALALDPAMGVARFQLGLLLLTSGQCPRALDVLTPLADYGPSHYLTHFGAGLRLLVQNELEDAVRSLAKGISLNKDIAAMNDDMRKIIERIGVSRDLASGADAAGSPDLPRDAQDQVPAGPALRDQARSDATRTDRRTG</sequence>